<dbReference type="AlphaFoldDB" id="A0A1W2DSC2"/>
<comment type="similarity">
    <text evidence="1">Belongs to the protein kinase superfamily. ADCK protein kinase family.</text>
</comment>
<dbReference type="GO" id="GO:0004672">
    <property type="term" value="F:protein kinase activity"/>
    <property type="evidence" value="ECO:0007669"/>
    <property type="project" value="InterPro"/>
</dbReference>
<feature type="transmembrane region" description="Helical" evidence="2">
    <location>
        <begin position="533"/>
        <end position="556"/>
    </location>
</feature>
<keyword evidence="5" id="KW-1185">Reference proteome</keyword>
<feature type="domain" description="Protein kinase" evidence="3">
    <location>
        <begin position="134"/>
        <end position="458"/>
    </location>
</feature>
<dbReference type="InterPro" id="IPR050154">
    <property type="entry name" value="UbiB_kinase"/>
</dbReference>
<dbReference type="PROSITE" id="PS50011">
    <property type="entry name" value="PROTEIN_KINASE_DOM"/>
    <property type="match status" value="1"/>
</dbReference>
<dbReference type="GO" id="GO:0005524">
    <property type="term" value="F:ATP binding"/>
    <property type="evidence" value="ECO:0007669"/>
    <property type="project" value="InterPro"/>
</dbReference>
<dbReference type="PANTHER" id="PTHR10566:SF113">
    <property type="entry name" value="PROTEIN ACTIVITY OF BC1 COMPLEX KINASE 7, CHLOROPLASTIC"/>
    <property type="match status" value="1"/>
</dbReference>
<evidence type="ECO:0000256" key="1">
    <source>
        <dbReference type="ARBA" id="ARBA00009670"/>
    </source>
</evidence>
<dbReference type="SUPFAM" id="SSF56112">
    <property type="entry name" value="Protein kinase-like (PK-like)"/>
    <property type="match status" value="1"/>
</dbReference>
<dbReference type="OrthoDB" id="9795390at2"/>
<dbReference type="Pfam" id="PF03109">
    <property type="entry name" value="ABC1"/>
    <property type="match status" value="1"/>
</dbReference>
<gene>
    <name evidence="4" type="ORF">SAMN02746065_12021</name>
</gene>
<dbReference type="InterPro" id="IPR011009">
    <property type="entry name" value="Kinase-like_dom_sf"/>
</dbReference>
<evidence type="ECO:0000313" key="4">
    <source>
        <dbReference type="EMBL" id="SMD00351.1"/>
    </source>
</evidence>
<evidence type="ECO:0000259" key="3">
    <source>
        <dbReference type="PROSITE" id="PS50011"/>
    </source>
</evidence>
<accession>A0A1W2DSC2</accession>
<evidence type="ECO:0000313" key="5">
    <source>
        <dbReference type="Proteomes" id="UP000192418"/>
    </source>
</evidence>
<proteinExistence type="inferred from homology"/>
<dbReference type="InterPro" id="IPR000719">
    <property type="entry name" value="Prot_kinase_dom"/>
</dbReference>
<dbReference type="CDD" id="cd05121">
    <property type="entry name" value="ABC1_ADCK3-like"/>
    <property type="match status" value="1"/>
</dbReference>
<reference evidence="4 5" key="1">
    <citation type="submission" date="2017-04" db="EMBL/GenBank/DDBJ databases">
        <authorList>
            <person name="Afonso C.L."/>
            <person name="Miller P.J."/>
            <person name="Scott M.A."/>
            <person name="Spackman E."/>
            <person name="Goraichik I."/>
            <person name="Dimitrov K.M."/>
            <person name="Suarez D.L."/>
            <person name="Swayne D.E."/>
        </authorList>
    </citation>
    <scope>NUCLEOTIDE SEQUENCE [LARGE SCALE GENOMIC DNA]</scope>
    <source>
        <strain evidence="4 5">DSM 3385</strain>
    </source>
</reference>
<protein>
    <submittedName>
        <fullName evidence="4">2-octaprenylphenol hydroxylase</fullName>
    </submittedName>
</protein>
<keyword evidence="2" id="KW-0472">Membrane</keyword>
<dbReference type="InterPro" id="IPR004147">
    <property type="entry name" value="ABC1_dom"/>
</dbReference>
<dbReference type="RefSeq" id="WP_084070863.1">
    <property type="nucleotide sequence ID" value="NZ_FWXY01000020.1"/>
</dbReference>
<keyword evidence="2" id="KW-0812">Transmembrane</keyword>
<sequence length="560" mass="64527">MLTLRDFDVVGRTYRNINRYRQILTIIFKYGFGNIIEALKIDQYLEIGLKMISKDKPPWLEPLTQSQRIRLLFEELGPTFIKFGQILSTRPDLIPLEYIFELEKLQDNVPEFSFSDVKKNLTKAFSDKESPFVFMEEKPFASASIGQVHLAKLKTGERVAVKIQRPDIRKHIIVDLEIMNHLATLMERHIEDLSFFRPVKIVEEFAETLEKELDYTLEASNMERVARQFVFDSTIHIPRVYLDITTETVLTMEYIQGIKISETDTLDEHGMDRKLLTQRGADLILKQVFEYGFFHADLHPGNLFVLPDNVLGPVDFGMMGFMDRRAREVFIDLIASVVTENSSATCHYLLELTEYDDEPDMRFLERDISTFIAQYLTKALKHINVGRLLQDLLKITARHKLRLYPDTFLMMKSFAAVEGVAQKLDPDFDMVEYAAPFIKKKKIERISLSRITADLSSLSLESLQLLREIPRDSIAIIRQARKGKFVLGFDIQKLEKILGAYQRENHKRSVSLIISSLIIASSLLFSLKASPQIFGLSLFGLVAIACAVVLWLWLFVKPGK</sequence>
<dbReference type="PANTHER" id="PTHR10566">
    <property type="entry name" value="CHAPERONE-ACTIVITY OF BC1 COMPLEX CABC1 -RELATED"/>
    <property type="match status" value="1"/>
</dbReference>
<name>A0A1W2DSC2_9BACT</name>
<dbReference type="STRING" id="1121400.SAMN02746065_12021"/>
<dbReference type="EMBL" id="FWXY01000020">
    <property type="protein sequence ID" value="SMD00351.1"/>
    <property type="molecule type" value="Genomic_DNA"/>
</dbReference>
<evidence type="ECO:0000256" key="2">
    <source>
        <dbReference type="SAM" id="Phobius"/>
    </source>
</evidence>
<keyword evidence="2" id="KW-1133">Transmembrane helix</keyword>
<organism evidence="4 5">
    <name type="scientific">Desulfocicer vacuolatum DSM 3385</name>
    <dbReference type="NCBI Taxonomy" id="1121400"/>
    <lineage>
        <taxon>Bacteria</taxon>
        <taxon>Pseudomonadati</taxon>
        <taxon>Thermodesulfobacteriota</taxon>
        <taxon>Desulfobacteria</taxon>
        <taxon>Desulfobacterales</taxon>
        <taxon>Desulfobacteraceae</taxon>
        <taxon>Desulfocicer</taxon>
    </lineage>
</organism>
<dbReference type="Proteomes" id="UP000192418">
    <property type="component" value="Unassembled WGS sequence"/>
</dbReference>